<dbReference type="Pfam" id="PF01740">
    <property type="entry name" value="STAS"/>
    <property type="match status" value="1"/>
</dbReference>
<dbReference type="EMBL" id="JAINWA010000001">
    <property type="protein sequence ID" value="MCD1653136.1"/>
    <property type="molecule type" value="Genomic_DNA"/>
</dbReference>
<proteinExistence type="predicted"/>
<dbReference type="AlphaFoldDB" id="A0AAE3EG48"/>
<dbReference type="InterPro" id="IPR002645">
    <property type="entry name" value="STAS_dom"/>
</dbReference>
<keyword evidence="3" id="KW-1185">Reference proteome</keyword>
<comment type="caution">
    <text evidence="2">The sequence shown here is derived from an EMBL/GenBank/DDBJ whole genome shotgun (WGS) entry which is preliminary data.</text>
</comment>
<dbReference type="PROSITE" id="PS50801">
    <property type="entry name" value="STAS"/>
    <property type="match status" value="1"/>
</dbReference>
<gene>
    <name evidence="2" type="ORF">K7J14_00225</name>
</gene>
<evidence type="ECO:0000313" key="3">
    <source>
        <dbReference type="Proteomes" id="UP001198163"/>
    </source>
</evidence>
<accession>A0AAE3EG48</accession>
<dbReference type="Proteomes" id="UP001198163">
    <property type="component" value="Unassembled WGS sequence"/>
</dbReference>
<protein>
    <submittedName>
        <fullName evidence="2">STAS domain-containing protein</fullName>
    </submittedName>
</protein>
<name>A0AAE3EG48_9SPIR</name>
<evidence type="ECO:0000259" key="1">
    <source>
        <dbReference type="PROSITE" id="PS50801"/>
    </source>
</evidence>
<dbReference type="Gene3D" id="3.30.750.24">
    <property type="entry name" value="STAS domain"/>
    <property type="match status" value="1"/>
</dbReference>
<dbReference type="RefSeq" id="WP_230752029.1">
    <property type="nucleotide sequence ID" value="NZ_JAINWA010000001.1"/>
</dbReference>
<feature type="domain" description="STAS" evidence="1">
    <location>
        <begin position="1"/>
        <end position="86"/>
    </location>
</feature>
<dbReference type="SUPFAM" id="SSF52091">
    <property type="entry name" value="SpoIIaa-like"/>
    <property type="match status" value="1"/>
</dbReference>
<evidence type="ECO:0000313" key="2">
    <source>
        <dbReference type="EMBL" id="MCD1653136.1"/>
    </source>
</evidence>
<sequence length="107" mass="12025">MEAAEEPHHRRKNTFAFAVQELEEENGIVRLDLSALPSVDAQGMRALIDRCKQWKKQGVEVRFSGTLKDNNAQRSFDLVKLQELLESYFASEARAASSGSRKASLDT</sequence>
<organism evidence="2 3">
    <name type="scientific">Teretinema zuelzerae</name>
    <dbReference type="NCBI Taxonomy" id="156"/>
    <lineage>
        <taxon>Bacteria</taxon>
        <taxon>Pseudomonadati</taxon>
        <taxon>Spirochaetota</taxon>
        <taxon>Spirochaetia</taxon>
        <taxon>Spirochaetales</taxon>
        <taxon>Treponemataceae</taxon>
        <taxon>Teretinema</taxon>
    </lineage>
</organism>
<dbReference type="InterPro" id="IPR036513">
    <property type="entry name" value="STAS_dom_sf"/>
</dbReference>
<reference evidence="2" key="1">
    <citation type="submission" date="2021-08" db="EMBL/GenBank/DDBJ databases">
        <title>Comparative analyses of Brucepasteria parasyntrophica and Teretinema zuelzerae.</title>
        <authorList>
            <person name="Song Y."/>
            <person name="Brune A."/>
        </authorList>
    </citation>
    <scope>NUCLEOTIDE SEQUENCE</scope>
    <source>
        <strain evidence="2">DSM 1903</strain>
    </source>
</reference>